<dbReference type="AlphaFoldDB" id="A0A1B9IY91"/>
<dbReference type="PANTHER" id="PTHR11895:SF152">
    <property type="entry name" value="GLUTAMYL-TRNA(GLN) AMIDOTRANSFERASE, SUBUNIT A (AFU_ORTHOLOGUE AFUA_7G06800)"/>
    <property type="match status" value="1"/>
</dbReference>
<dbReference type="OrthoDB" id="5423360at2759"/>
<dbReference type="Proteomes" id="UP000092583">
    <property type="component" value="Unassembled WGS sequence"/>
</dbReference>
<dbReference type="InterPro" id="IPR000120">
    <property type="entry name" value="Amidase"/>
</dbReference>
<gene>
    <name evidence="3" type="ORF">L486_00124</name>
</gene>
<name>A0A1B9IY91_9TREE</name>
<dbReference type="GO" id="GO:0050567">
    <property type="term" value="F:glutaminyl-tRNA synthase (glutamine-hydrolyzing) activity"/>
    <property type="evidence" value="ECO:0007669"/>
    <property type="project" value="TreeGrafter"/>
</dbReference>
<evidence type="ECO:0000313" key="4">
    <source>
        <dbReference type="Proteomes" id="UP000092583"/>
    </source>
</evidence>
<dbReference type="GO" id="GO:0070681">
    <property type="term" value="P:glutaminyl-tRNAGln biosynthesis via transamidation"/>
    <property type="evidence" value="ECO:0007669"/>
    <property type="project" value="TreeGrafter"/>
</dbReference>
<evidence type="ECO:0000259" key="1">
    <source>
        <dbReference type="Pfam" id="PF01425"/>
    </source>
</evidence>
<dbReference type="PANTHER" id="PTHR11895">
    <property type="entry name" value="TRANSAMIDASE"/>
    <property type="match status" value="1"/>
</dbReference>
<dbReference type="Gene3D" id="3.90.1300.10">
    <property type="entry name" value="Amidase signature (AS) domain"/>
    <property type="match status" value="1"/>
</dbReference>
<proteinExistence type="predicted"/>
<dbReference type="InterPro" id="IPR036928">
    <property type="entry name" value="AS_sf"/>
</dbReference>
<feature type="domain" description="Scytalone dehydratase-like protein Arp1 N-terminal" evidence="2">
    <location>
        <begin position="19"/>
        <end position="153"/>
    </location>
</feature>
<evidence type="ECO:0000259" key="2">
    <source>
        <dbReference type="Pfam" id="PF26053"/>
    </source>
</evidence>
<reference evidence="3 4" key="1">
    <citation type="submission" date="2013-07" db="EMBL/GenBank/DDBJ databases">
        <title>The Genome Sequence of Kwoniella mangroviensis CBS10435.</title>
        <authorList>
            <consortium name="The Broad Institute Genome Sequencing Platform"/>
            <person name="Cuomo C."/>
            <person name="Litvintseva A."/>
            <person name="Chen Y."/>
            <person name="Heitman J."/>
            <person name="Sun S."/>
            <person name="Springer D."/>
            <person name="Dromer F."/>
            <person name="Young S.K."/>
            <person name="Zeng Q."/>
            <person name="Gargeya S."/>
            <person name="Fitzgerald M."/>
            <person name="Abouelleil A."/>
            <person name="Alvarado L."/>
            <person name="Berlin A.M."/>
            <person name="Chapman S.B."/>
            <person name="Dewar J."/>
            <person name="Goldberg J."/>
            <person name="Griggs A."/>
            <person name="Gujja S."/>
            <person name="Hansen M."/>
            <person name="Howarth C."/>
            <person name="Imamovic A."/>
            <person name="Larimer J."/>
            <person name="McCowan C."/>
            <person name="Murphy C."/>
            <person name="Pearson M."/>
            <person name="Priest M."/>
            <person name="Roberts A."/>
            <person name="Saif S."/>
            <person name="Shea T."/>
            <person name="Sykes S."/>
            <person name="Wortman J."/>
            <person name="Nusbaum C."/>
            <person name="Birren B."/>
        </authorList>
    </citation>
    <scope>NUCLEOTIDE SEQUENCE [LARGE SCALE GENOMIC DNA]</scope>
    <source>
        <strain evidence="3 4">CBS 10435</strain>
    </source>
</reference>
<feature type="domain" description="Amidase" evidence="1">
    <location>
        <begin position="215"/>
        <end position="375"/>
    </location>
</feature>
<evidence type="ECO:0000313" key="3">
    <source>
        <dbReference type="EMBL" id="OCF60491.1"/>
    </source>
</evidence>
<dbReference type="Pfam" id="PF01425">
    <property type="entry name" value="Amidase"/>
    <property type="match status" value="1"/>
</dbReference>
<protein>
    <submittedName>
        <fullName evidence="3">Uncharacterized protein</fullName>
    </submittedName>
</protein>
<keyword evidence="4" id="KW-1185">Reference proteome</keyword>
<dbReference type="Pfam" id="PF26053">
    <property type="entry name" value="DUF8016"/>
    <property type="match status" value="1"/>
</dbReference>
<dbReference type="STRING" id="1331196.A0A1B9IY91"/>
<organism evidence="3 4">
    <name type="scientific">Kwoniella mangroviensis CBS 10435</name>
    <dbReference type="NCBI Taxonomy" id="1331196"/>
    <lineage>
        <taxon>Eukaryota</taxon>
        <taxon>Fungi</taxon>
        <taxon>Dikarya</taxon>
        <taxon>Basidiomycota</taxon>
        <taxon>Agaricomycotina</taxon>
        <taxon>Tremellomycetes</taxon>
        <taxon>Tremellales</taxon>
        <taxon>Cryptococcaceae</taxon>
        <taxon>Kwoniella</taxon>
    </lineage>
</organism>
<accession>A0A1B9IY91</accession>
<sequence length="383" mass="42093">MLYVLLQYDLDDIQYFTPYHQSSCTLRTATTLPIGETFTPIVVIPVSKPDEGIFTPQHLRPLIESYLQQDDVLTQSFFNTVLLHPEDRSTKFDIDISALVYLMREMDAKILILDESLKINLPSPRTVLPSLSVHTVPSGCLSDKTAGPYLARSQLFGNEIDLFPVYRLYADYYRTFVSGVYPLNDGLGTYRVLGKVDEFGNQMIPVPSRLYTIDSEKPLAGERVGVKDIYYIKGLPTTAGSRTYTAWRGTANTTASSMVKLQNEGAEIVGKAKTVAYASSGMVVSLGLVRYPFSPRGDLYQSCGSSSSGPACAMAAYHWLDFTVGSDTAGSVRGPAAVAGLYGNKPTQGIINLDGLVQVLKWTDTPGIFTRSPAKFKKILDAW</sequence>
<dbReference type="InterPro" id="IPR058329">
    <property type="entry name" value="Arp1_N"/>
</dbReference>
<dbReference type="EMBL" id="KI669459">
    <property type="protein sequence ID" value="OCF60491.1"/>
    <property type="molecule type" value="Genomic_DNA"/>
</dbReference>
<dbReference type="SUPFAM" id="SSF75304">
    <property type="entry name" value="Amidase signature (AS) enzymes"/>
    <property type="match status" value="1"/>
</dbReference>
<dbReference type="InterPro" id="IPR023631">
    <property type="entry name" value="Amidase_dom"/>
</dbReference>
<dbReference type="GO" id="GO:0032543">
    <property type="term" value="P:mitochondrial translation"/>
    <property type="evidence" value="ECO:0007669"/>
    <property type="project" value="TreeGrafter"/>
</dbReference>
<dbReference type="GO" id="GO:0030956">
    <property type="term" value="C:glutamyl-tRNA(Gln) amidotransferase complex"/>
    <property type="evidence" value="ECO:0007669"/>
    <property type="project" value="TreeGrafter"/>
</dbReference>
<reference evidence="4" key="2">
    <citation type="submission" date="2013-12" db="EMBL/GenBank/DDBJ databases">
        <title>Evolution of pathogenesis and genome organization in the Tremellales.</title>
        <authorList>
            <person name="Cuomo C."/>
            <person name="Litvintseva A."/>
            <person name="Heitman J."/>
            <person name="Chen Y."/>
            <person name="Sun S."/>
            <person name="Springer D."/>
            <person name="Dromer F."/>
            <person name="Young S."/>
            <person name="Zeng Q."/>
            <person name="Chapman S."/>
            <person name="Gujja S."/>
            <person name="Saif S."/>
            <person name="Birren B."/>
        </authorList>
    </citation>
    <scope>NUCLEOTIDE SEQUENCE [LARGE SCALE GENOMIC DNA]</scope>
    <source>
        <strain evidence="4">CBS 10435</strain>
    </source>
</reference>
<dbReference type="GO" id="GO:0005739">
    <property type="term" value="C:mitochondrion"/>
    <property type="evidence" value="ECO:0007669"/>
    <property type="project" value="TreeGrafter"/>
</dbReference>